<name>A0AAJ0C729_9PEZI</name>
<protein>
    <submittedName>
        <fullName evidence="3">Alpha/beta-hydrolase</fullName>
    </submittedName>
</protein>
<dbReference type="PANTHER" id="PTHR46023:SF6">
    <property type="entry name" value="LIPASE CLASS 3 FAMILY PROTEIN"/>
    <property type="match status" value="1"/>
</dbReference>
<dbReference type="InterPro" id="IPR029058">
    <property type="entry name" value="AB_hydrolase_fold"/>
</dbReference>
<evidence type="ECO:0000313" key="4">
    <source>
        <dbReference type="Proteomes" id="UP001244011"/>
    </source>
</evidence>
<comment type="caution">
    <text evidence="3">The sequence shown here is derived from an EMBL/GenBank/DDBJ whole genome shotgun (WGS) entry which is preliminary data.</text>
</comment>
<dbReference type="GeneID" id="85306424"/>
<evidence type="ECO:0000313" key="3">
    <source>
        <dbReference type="EMBL" id="KAK1770717.1"/>
    </source>
</evidence>
<dbReference type="Proteomes" id="UP001244011">
    <property type="component" value="Unassembled WGS sequence"/>
</dbReference>
<feature type="region of interest" description="Disordered" evidence="1">
    <location>
        <begin position="1"/>
        <end position="32"/>
    </location>
</feature>
<reference evidence="3" key="1">
    <citation type="submission" date="2023-06" db="EMBL/GenBank/DDBJ databases">
        <title>Genome-scale phylogeny and comparative genomics of the fungal order Sordariales.</title>
        <authorList>
            <consortium name="Lawrence Berkeley National Laboratory"/>
            <person name="Hensen N."/>
            <person name="Bonometti L."/>
            <person name="Westerberg I."/>
            <person name="Brannstrom I.O."/>
            <person name="Guillou S."/>
            <person name="Cros-Aarteil S."/>
            <person name="Calhoun S."/>
            <person name="Haridas S."/>
            <person name="Kuo A."/>
            <person name="Mondo S."/>
            <person name="Pangilinan J."/>
            <person name="Riley R."/>
            <person name="Labutti K."/>
            <person name="Andreopoulos B."/>
            <person name="Lipzen A."/>
            <person name="Chen C."/>
            <person name="Yanf M."/>
            <person name="Daum C."/>
            <person name="Ng V."/>
            <person name="Clum A."/>
            <person name="Steindorff A."/>
            <person name="Ohm R."/>
            <person name="Martin F."/>
            <person name="Silar P."/>
            <person name="Natvig D."/>
            <person name="Lalanne C."/>
            <person name="Gautier V."/>
            <person name="Ament-Velasquez S.L."/>
            <person name="Kruys A."/>
            <person name="Hutchinson M.I."/>
            <person name="Powell A.J."/>
            <person name="Barry K."/>
            <person name="Miller A.N."/>
            <person name="Grigoriev I.V."/>
            <person name="Debuchy R."/>
            <person name="Gladieux P."/>
            <person name="Thoren M.H."/>
            <person name="Johannesson H."/>
        </authorList>
    </citation>
    <scope>NUCLEOTIDE SEQUENCE</scope>
    <source>
        <strain evidence="3">8032-3</strain>
    </source>
</reference>
<dbReference type="SUPFAM" id="SSF53474">
    <property type="entry name" value="alpha/beta-Hydrolases"/>
    <property type="match status" value="1"/>
</dbReference>
<sequence length="640" mass="68716">MGFFDRSKKVKKDVPGGPPKDQPLAPIEFQAPPLPLRPQLAGPWCAADGASPSSLALQPARALALAPGWHGVPPQLPPQYHQQGGPYAPIVVNQHYYFSPSQPFQQPHWPQNSSGSLSKLNLGSVINLAEELCPRTRIPELFDDGLPSWHHYRTQLLNQSAALYDQISSSFDHVVTSIDRDRYGGNEKNSFLYQPSLAPPAAAGPPFEGAPAKRGKKGQSKKGQKGQTKAVAAFAVSDSYFAKVDLYANSRLPLHLSPFKLYIPTYPILCLAAQYSERVYEKPRGAERDAYVDADWRTGTKAMVIKSVPMDHMNTIVFAIRGSATFMDWAVNLNMDPASPTGFLDDAGNFCHAGFLTAARRMIGPVARRLRQLLEEDPGRAASHSLLMTGHSAGGAVAALLHAHMLARSAAASSELNALAARFRRIHCVTFGAPPVSLLPLGAGDPDCGGMWLGEEGAGRRKRGRKDLFLAFVNEGDPVVRADKAYLRSLFELFAAPAPAPAEGGEDGRVAVDGAGSGRRSKTSLAAKADRSAKSPGSGSSNSSNSSSSRSRKPGPAWKVPPCTLSNAGRIVVLRSGDPRARLDGKKTVEERVNEGVVAQVTTDEQLRSVIWGDPVCHVMKLYAARIETLAVGAVTARGY</sequence>
<feature type="compositionally biased region" description="Basic residues" evidence="1">
    <location>
        <begin position="213"/>
        <end position="224"/>
    </location>
</feature>
<feature type="region of interest" description="Disordered" evidence="1">
    <location>
        <begin position="201"/>
        <end position="225"/>
    </location>
</feature>
<feature type="region of interest" description="Disordered" evidence="1">
    <location>
        <begin position="501"/>
        <end position="561"/>
    </location>
</feature>
<feature type="compositionally biased region" description="Low complexity" evidence="1">
    <location>
        <begin position="534"/>
        <end position="557"/>
    </location>
</feature>
<organism evidence="3 4">
    <name type="scientific">Phialemonium atrogriseum</name>
    <dbReference type="NCBI Taxonomy" id="1093897"/>
    <lineage>
        <taxon>Eukaryota</taxon>
        <taxon>Fungi</taxon>
        <taxon>Dikarya</taxon>
        <taxon>Ascomycota</taxon>
        <taxon>Pezizomycotina</taxon>
        <taxon>Sordariomycetes</taxon>
        <taxon>Sordariomycetidae</taxon>
        <taxon>Cephalothecales</taxon>
        <taxon>Cephalothecaceae</taxon>
        <taxon>Phialemonium</taxon>
    </lineage>
</organism>
<dbReference type="RefSeq" id="XP_060286930.1">
    <property type="nucleotide sequence ID" value="XM_060423237.1"/>
</dbReference>
<accession>A0AAJ0C729</accession>
<evidence type="ECO:0000259" key="2">
    <source>
        <dbReference type="Pfam" id="PF01764"/>
    </source>
</evidence>
<feature type="compositionally biased region" description="Low complexity" evidence="1">
    <location>
        <begin position="201"/>
        <end position="212"/>
    </location>
</feature>
<dbReference type="CDD" id="cd00519">
    <property type="entry name" value="Lipase_3"/>
    <property type="match status" value="1"/>
</dbReference>
<evidence type="ECO:0000256" key="1">
    <source>
        <dbReference type="SAM" id="MobiDB-lite"/>
    </source>
</evidence>
<dbReference type="PANTHER" id="PTHR46023">
    <property type="entry name" value="LIPASE CLASS 3 PROTEIN-LIKE"/>
    <property type="match status" value="1"/>
</dbReference>
<dbReference type="Pfam" id="PF01764">
    <property type="entry name" value="Lipase_3"/>
    <property type="match status" value="1"/>
</dbReference>
<dbReference type="AlphaFoldDB" id="A0AAJ0C729"/>
<feature type="domain" description="Fungal lipase-type" evidence="2">
    <location>
        <begin position="317"/>
        <end position="436"/>
    </location>
</feature>
<dbReference type="GO" id="GO:0006629">
    <property type="term" value="P:lipid metabolic process"/>
    <property type="evidence" value="ECO:0007669"/>
    <property type="project" value="InterPro"/>
</dbReference>
<proteinExistence type="predicted"/>
<gene>
    <name evidence="3" type="ORF">QBC33DRAFT_280647</name>
</gene>
<dbReference type="InterPro" id="IPR002921">
    <property type="entry name" value="Fungal_lipase-type"/>
</dbReference>
<keyword evidence="4" id="KW-1185">Reference proteome</keyword>
<dbReference type="Gene3D" id="3.40.50.1820">
    <property type="entry name" value="alpha/beta hydrolase"/>
    <property type="match status" value="1"/>
</dbReference>
<dbReference type="EMBL" id="MU839000">
    <property type="protein sequence ID" value="KAK1770717.1"/>
    <property type="molecule type" value="Genomic_DNA"/>
</dbReference>